<keyword evidence="6 9" id="KW-0520">NAD</keyword>
<proteinExistence type="inferred from homology"/>
<accession>A0A0A1ZY81</accession>
<sequence length="362" mass="40801">MRILVTGGAGYIGSHTVKALIDKGHKPIVIDNLVYGHKYVVTDILKVPLIVGQVGNKKQLMKILLGEHEDLKGTVHEGKTIEAVMHFAAYAYVAESMENPLKYYLNNVVQSTILLDAICDYKVVKKTFNNLPIPIIFSSTCATYGIPKEFPITEKTKQKPINPYGKSKLFIEEMIKDLGRYSNLKSVILRYFNAAGAMPDSSLGEMHKPETHLIPLVIQSALGMRDNIEVFGNDYETKDGTCIRDYIHVCDLADAHVSALSIFSNESKSNYLKNKDNCLVFNLGNGYEVSVQDIINIVQKISNKKIKVIFSPRRLGDAPKLIASSIKIEKILGWKPKFNKIEKIVEDSYNWQKKNIKRYLNF</sequence>
<evidence type="ECO:0000313" key="11">
    <source>
        <dbReference type="EMBL" id="KGF93108.1"/>
    </source>
</evidence>
<comment type="catalytic activity">
    <reaction evidence="1 9">
        <text>UDP-alpha-D-glucose = UDP-alpha-D-galactose</text>
        <dbReference type="Rhea" id="RHEA:22168"/>
        <dbReference type="ChEBI" id="CHEBI:58885"/>
        <dbReference type="ChEBI" id="CHEBI:66914"/>
        <dbReference type="EC" id="5.1.3.2"/>
    </reaction>
</comment>
<evidence type="ECO:0000256" key="8">
    <source>
        <dbReference type="ARBA" id="ARBA00023277"/>
    </source>
</evidence>
<comment type="caution">
    <text evidence="11">The sequence shown here is derived from an EMBL/GenBank/DDBJ whole genome shotgun (WGS) entry which is preliminary data.</text>
</comment>
<protein>
    <recommendedName>
        <fullName evidence="5 9">UDP-glucose 4-epimerase</fullName>
        <ecNumber evidence="4 9">5.1.3.2</ecNumber>
    </recommendedName>
</protein>
<evidence type="ECO:0000256" key="7">
    <source>
        <dbReference type="ARBA" id="ARBA00023235"/>
    </source>
</evidence>
<keyword evidence="8 9" id="KW-0119">Carbohydrate metabolism</keyword>
<evidence type="ECO:0000256" key="6">
    <source>
        <dbReference type="ARBA" id="ARBA00023027"/>
    </source>
</evidence>
<organism evidence="11 12">
    <name type="scientific">Prochlorococcus marinus str. MIT 9116</name>
    <dbReference type="NCBI Taxonomy" id="167544"/>
    <lineage>
        <taxon>Bacteria</taxon>
        <taxon>Bacillati</taxon>
        <taxon>Cyanobacteriota</taxon>
        <taxon>Cyanophyceae</taxon>
        <taxon>Synechococcales</taxon>
        <taxon>Prochlorococcaceae</taxon>
        <taxon>Prochlorococcus</taxon>
    </lineage>
</organism>
<dbReference type="InterPro" id="IPR036291">
    <property type="entry name" value="NAD(P)-bd_dom_sf"/>
</dbReference>
<dbReference type="EC" id="5.1.3.2" evidence="4 9"/>
<evidence type="ECO:0000256" key="4">
    <source>
        <dbReference type="ARBA" id="ARBA00013189"/>
    </source>
</evidence>
<dbReference type="Gene3D" id="3.40.50.720">
    <property type="entry name" value="NAD(P)-binding Rossmann-like Domain"/>
    <property type="match status" value="1"/>
</dbReference>
<comment type="subunit">
    <text evidence="9">Homodimer.</text>
</comment>
<dbReference type="GO" id="GO:0033499">
    <property type="term" value="P:galactose catabolic process via UDP-galactose, Leloir pathway"/>
    <property type="evidence" value="ECO:0007669"/>
    <property type="project" value="TreeGrafter"/>
</dbReference>
<dbReference type="RefSeq" id="WP_032513051.1">
    <property type="nucleotide sequence ID" value="NZ_JNAJ01000004.1"/>
</dbReference>
<evidence type="ECO:0000256" key="1">
    <source>
        <dbReference type="ARBA" id="ARBA00000083"/>
    </source>
</evidence>
<name>A0A0A1ZY81_PROMR</name>
<keyword evidence="7 9" id="KW-0413">Isomerase</keyword>
<feature type="domain" description="NAD(P)-binding" evidence="10">
    <location>
        <begin position="4"/>
        <end position="345"/>
    </location>
</feature>
<evidence type="ECO:0000256" key="3">
    <source>
        <dbReference type="ARBA" id="ARBA00007637"/>
    </source>
</evidence>
<dbReference type="PANTHER" id="PTHR43725">
    <property type="entry name" value="UDP-GLUCOSE 4-EPIMERASE"/>
    <property type="match status" value="1"/>
</dbReference>
<dbReference type="EMBL" id="JNAJ01000004">
    <property type="protein sequence ID" value="KGF93108.1"/>
    <property type="molecule type" value="Genomic_DNA"/>
</dbReference>
<dbReference type="Gene3D" id="3.90.25.10">
    <property type="entry name" value="UDP-galactose 4-epimerase, domain 1"/>
    <property type="match status" value="1"/>
</dbReference>
<evidence type="ECO:0000313" key="12">
    <source>
        <dbReference type="Proteomes" id="UP000030491"/>
    </source>
</evidence>
<dbReference type="GO" id="GO:0003978">
    <property type="term" value="F:UDP-glucose 4-epimerase activity"/>
    <property type="evidence" value="ECO:0007669"/>
    <property type="project" value="UniProtKB-UniRule"/>
</dbReference>
<comment type="pathway">
    <text evidence="9">Carbohydrate metabolism; galactose metabolism.</text>
</comment>
<reference evidence="12" key="1">
    <citation type="journal article" date="2014" name="Sci. Data">
        <title>Genomes of diverse isolates of the marine cyanobacterium Prochlorococcus.</title>
        <authorList>
            <person name="Biller S."/>
            <person name="Berube P."/>
            <person name="Thompson J."/>
            <person name="Kelly L."/>
            <person name="Roggensack S."/>
            <person name="Awad L."/>
            <person name="Roache-Johnson K."/>
            <person name="Ding H."/>
            <person name="Giovannoni S.J."/>
            <person name="Moore L.R."/>
            <person name="Chisholm S.W."/>
        </authorList>
    </citation>
    <scope>NUCLEOTIDE SEQUENCE [LARGE SCALE GENOMIC DNA]</scope>
</reference>
<dbReference type="SUPFAM" id="SSF51735">
    <property type="entry name" value="NAD(P)-binding Rossmann-fold domains"/>
    <property type="match status" value="1"/>
</dbReference>
<dbReference type="PANTHER" id="PTHR43725:SF53">
    <property type="entry name" value="UDP-ARABINOSE 4-EPIMERASE 1"/>
    <property type="match status" value="1"/>
</dbReference>
<dbReference type="InterPro" id="IPR005886">
    <property type="entry name" value="UDP_G4E"/>
</dbReference>
<gene>
    <name evidence="11" type="ORF">EU93_0283</name>
</gene>
<evidence type="ECO:0000256" key="5">
    <source>
        <dbReference type="ARBA" id="ARBA00018569"/>
    </source>
</evidence>
<dbReference type="Proteomes" id="UP000030491">
    <property type="component" value="Unassembled WGS sequence"/>
</dbReference>
<evidence type="ECO:0000256" key="2">
    <source>
        <dbReference type="ARBA" id="ARBA00001911"/>
    </source>
</evidence>
<comment type="cofactor">
    <cofactor evidence="2 9">
        <name>NAD(+)</name>
        <dbReference type="ChEBI" id="CHEBI:57540"/>
    </cofactor>
</comment>
<dbReference type="CDD" id="cd05247">
    <property type="entry name" value="UDP_G4E_1_SDR_e"/>
    <property type="match status" value="1"/>
</dbReference>
<dbReference type="NCBIfam" id="TIGR01179">
    <property type="entry name" value="galE"/>
    <property type="match status" value="1"/>
</dbReference>
<comment type="similarity">
    <text evidence="3 9">Belongs to the NAD(P)-dependent epimerase/dehydratase family.</text>
</comment>
<dbReference type="OrthoDB" id="9801785at2"/>
<evidence type="ECO:0000256" key="9">
    <source>
        <dbReference type="RuleBase" id="RU366046"/>
    </source>
</evidence>
<dbReference type="Pfam" id="PF16363">
    <property type="entry name" value="GDP_Man_Dehyd"/>
    <property type="match status" value="1"/>
</dbReference>
<dbReference type="UniPathway" id="UPA00214"/>
<dbReference type="InterPro" id="IPR016040">
    <property type="entry name" value="NAD(P)-bd_dom"/>
</dbReference>
<evidence type="ECO:0000259" key="10">
    <source>
        <dbReference type="Pfam" id="PF16363"/>
    </source>
</evidence>
<dbReference type="AlphaFoldDB" id="A0A0A1ZY81"/>